<gene>
    <name evidence="5" type="ORF">IFM53868_03855</name>
</gene>
<feature type="repeat" description="ANK" evidence="3">
    <location>
        <begin position="909"/>
        <end position="930"/>
    </location>
</feature>
<accession>A0ABQ1AKJ9</accession>
<dbReference type="PANTHER" id="PTHR24198:SF165">
    <property type="entry name" value="ANKYRIN REPEAT-CONTAINING PROTEIN-RELATED"/>
    <property type="match status" value="1"/>
</dbReference>
<dbReference type="InterPro" id="IPR005197">
    <property type="entry name" value="Glyco_hydro_71"/>
</dbReference>
<evidence type="ECO:0000256" key="1">
    <source>
        <dbReference type="ARBA" id="ARBA00022737"/>
    </source>
</evidence>
<dbReference type="SMART" id="SM00248">
    <property type="entry name" value="ANK"/>
    <property type="match status" value="8"/>
</dbReference>
<feature type="repeat" description="ANK" evidence="3">
    <location>
        <begin position="841"/>
        <end position="865"/>
    </location>
</feature>
<feature type="compositionally biased region" description="Polar residues" evidence="4">
    <location>
        <begin position="631"/>
        <end position="646"/>
    </location>
</feature>
<dbReference type="PANTHER" id="PTHR24198">
    <property type="entry name" value="ANKYRIN REPEAT AND PROTEIN KINASE DOMAIN-CONTAINING PROTEIN"/>
    <property type="match status" value="1"/>
</dbReference>
<evidence type="ECO:0000256" key="2">
    <source>
        <dbReference type="ARBA" id="ARBA00023043"/>
    </source>
</evidence>
<dbReference type="InterPro" id="IPR036770">
    <property type="entry name" value="Ankyrin_rpt-contain_sf"/>
</dbReference>
<dbReference type="Pfam" id="PF12796">
    <property type="entry name" value="Ank_2"/>
    <property type="match status" value="3"/>
</dbReference>
<evidence type="ECO:0000313" key="5">
    <source>
        <dbReference type="EMBL" id="GFF83572.1"/>
    </source>
</evidence>
<keyword evidence="6" id="KW-1185">Reference proteome</keyword>
<dbReference type="Gene3D" id="1.25.40.20">
    <property type="entry name" value="Ankyrin repeat-containing domain"/>
    <property type="match status" value="3"/>
</dbReference>
<evidence type="ECO:0000256" key="3">
    <source>
        <dbReference type="PROSITE-ProRule" id="PRU00023"/>
    </source>
</evidence>
<sequence length="1011" mass="104752">MKPRTYSVSASHYTRIWYRKAPAAACSSGGTTANPASQLQLEYTPAQVLQDKVFLSALLTVAADVSVTLGGATVPATWIKTPENDIGIHHGEASFSGHSGDVVMTIHREGTVIAKVTGASISDSCTDGIQNYSAWVGSASSSAAVSASPGLKLDDVVCVNGTSVNSFVGLCEFACHYGYCPYSACTYESLGAERKKPNATNIQGYPITGEDATYSGLYSFRCNCPENTFGTEEVKLTMPTVSDFAAPACVAGTGDGDLAGLCLYACNFGYCPINSCTYTATGALDVPQAPTAGLRSKGAKGKDPLVYNGLCNFACSRGDYCPNPCISKDSSDDGNGGSSGDGSHGGGSGDVVYVGPLLWTDDDHDALCGPPCTLILPEYPVSPTSTVTWGPITVPLISQGDNDAVVTPKPFPLGYHATSLPITLPRGVELMPTDSSFTWTTGPSPSITVGPASTFSPPPPEPSSTPNPPIPKITVKPGKPHNSEGCGPGSTKPGCEINLCAILGPCPGSSGGSSGGGGSHGHSNDDDDEEPNSCCTTQTASICTEVISSYMPAGAATMTTTTKSYCVATAGCLPTGSTETITKTPSEEIHPMTVTAVDVFATAEPDSVLKSIASSISSRQKADFATEWAPKTTSSDSRPAPTSGSSPGKVEITYYKDDGKKSAPDAVITDGAYNGMKDGMSFTIFGTKCTYKDTSGGFALWGKDLREGKSALESFGDFSALIWAAKHGKPDPCNRLLQEGANPNTQDPQHRTPLSWAAGNGHKEVSSILLCSEKTDPNAPDAHLRTPLVWAAGKGLPSAFAACNSPRATTDAVHSKAGDYLAIVKLLLSTKDIQPDCRTERGETPLMVAAAAGAEDVVKELLRTGKVDANSMDKFGQTPLMASARNGHLGIVKRLLAIEGVDAGARSQNGDSPLLAAARNGHAGIVKLLLAIPTVDPDQQPSFGERALLTAVAAGHTDVVEALLANEKVDPSLPNKYGVTALVRAAQHGRTHIMRLLLANGVEPDGEGQEG</sequence>
<reference evidence="5 6" key="1">
    <citation type="submission" date="2020-01" db="EMBL/GenBank/DDBJ databases">
        <title>Draft genome sequence of Aspergillus udagawae IFM 53868.</title>
        <authorList>
            <person name="Takahashi H."/>
            <person name="Yaguchi T."/>
        </authorList>
    </citation>
    <scope>NUCLEOTIDE SEQUENCE [LARGE SCALE GENOMIC DNA]</scope>
    <source>
        <strain evidence="5 6">IFM 53868</strain>
    </source>
</reference>
<comment type="caution">
    <text evidence="5">The sequence shown here is derived from an EMBL/GenBank/DDBJ whole genome shotgun (WGS) entry which is preliminary data.</text>
</comment>
<dbReference type="PROSITE" id="PS50088">
    <property type="entry name" value="ANK_REPEAT"/>
    <property type="match status" value="4"/>
</dbReference>
<dbReference type="InterPro" id="IPR002110">
    <property type="entry name" value="Ankyrin_rpt"/>
</dbReference>
<feature type="region of interest" description="Disordered" evidence="4">
    <location>
        <begin position="436"/>
        <end position="488"/>
    </location>
</feature>
<dbReference type="EMBL" id="BLKG01000031">
    <property type="protein sequence ID" value="GFF83572.1"/>
    <property type="molecule type" value="Genomic_DNA"/>
</dbReference>
<evidence type="ECO:0000313" key="6">
    <source>
        <dbReference type="Proteomes" id="UP000465266"/>
    </source>
</evidence>
<name>A0ABQ1AKJ9_9EURO</name>
<dbReference type="Pfam" id="PF03659">
    <property type="entry name" value="Glyco_hydro_71"/>
    <property type="match status" value="1"/>
</dbReference>
<feature type="compositionally biased region" description="Gly residues" evidence="4">
    <location>
        <begin position="510"/>
        <end position="520"/>
    </location>
</feature>
<keyword evidence="2 3" id="KW-0040">ANK repeat</keyword>
<protein>
    <submittedName>
        <fullName evidence="5">Ankyrin repeat protein MM_0045, partial</fullName>
    </submittedName>
</protein>
<feature type="region of interest" description="Disordered" evidence="4">
    <location>
        <begin position="510"/>
        <end position="534"/>
    </location>
</feature>
<feature type="compositionally biased region" description="Pro residues" evidence="4">
    <location>
        <begin position="456"/>
        <end position="471"/>
    </location>
</feature>
<evidence type="ECO:0000256" key="4">
    <source>
        <dbReference type="SAM" id="MobiDB-lite"/>
    </source>
</evidence>
<dbReference type="Proteomes" id="UP000465266">
    <property type="component" value="Unassembled WGS sequence"/>
</dbReference>
<dbReference type="SUPFAM" id="SSF48403">
    <property type="entry name" value="Ankyrin repeat"/>
    <property type="match status" value="1"/>
</dbReference>
<feature type="repeat" description="ANK" evidence="3">
    <location>
        <begin position="875"/>
        <end position="908"/>
    </location>
</feature>
<keyword evidence="1" id="KW-0677">Repeat</keyword>
<feature type="repeat" description="ANK" evidence="3">
    <location>
        <begin position="977"/>
        <end position="1009"/>
    </location>
</feature>
<organism evidence="5 6">
    <name type="scientific">Aspergillus udagawae</name>
    <dbReference type="NCBI Taxonomy" id="91492"/>
    <lineage>
        <taxon>Eukaryota</taxon>
        <taxon>Fungi</taxon>
        <taxon>Dikarya</taxon>
        <taxon>Ascomycota</taxon>
        <taxon>Pezizomycotina</taxon>
        <taxon>Eurotiomycetes</taxon>
        <taxon>Eurotiomycetidae</taxon>
        <taxon>Eurotiales</taxon>
        <taxon>Aspergillaceae</taxon>
        <taxon>Aspergillus</taxon>
        <taxon>Aspergillus subgen. Fumigati</taxon>
    </lineage>
</organism>
<proteinExistence type="predicted"/>
<feature type="region of interest" description="Disordered" evidence="4">
    <location>
        <begin position="627"/>
        <end position="650"/>
    </location>
</feature>
<dbReference type="PROSITE" id="PS50297">
    <property type="entry name" value="ANK_REP_REGION"/>
    <property type="match status" value="3"/>
</dbReference>
<feature type="compositionally biased region" description="Polar residues" evidence="4">
    <location>
        <begin position="436"/>
        <end position="447"/>
    </location>
</feature>